<dbReference type="GO" id="GO:0016787">
    <property type="term" value="F:hydrolase activity"/>
    <property type="evidence" value="ECO:0007669"/>
    <property type="project" value="UniProtKB-KW"/>
</dbReference>
<dbReference type="SFLD" id="SFLDG01129">
    <property type="entry name" value="C1.5:_HAD__Beta-PGM__Phosphata"/>
    <property type="match status" value="1"/>
</dbReference>
<gene>
    <name evidence="2" type="ORF">ACFOUR_12725</name>
</gene>
<dbReference type="Gene3D" id="1.10.150.240">
    <property type="entry name" value="Putative phosphatase, domain 2"/>
    <property type="match status" value="1"/>
</dbReference>
<dbReference type="InterPro" id="IPR023214">
    <property type="entry name" value="HAD_sf"/>
</dbReference>
<evidence type="ECO:0000313" key="2">
    <source>
        <dbReference type="EMBL" id="MFC3959225.1"/>
    </source>
</evidence>
<dbReference type="CDD" id="cd07505">
    <property type="entry name" value="HAD_BPGM-like"/>
    <property type="match status" value="1"/>
</dbReference>
<dbReference type="AlphaFoldDB" id="A0ABD5NRA4"/>
<dbReference type="SFLD" id="SFLDG01135">
    <property type="entry name" value="C1.5.6:_HAD__Beta-PGM__Phospha"/>
    <property type="match status" value="1"/>
</dbReference>
<dbReference type="NCBIfam" id="TIGR01549">
    <property type="entry name" value="HAD-SF-IA-v1"/>
    <property type="match status" value="1"/>
</dbReference>
<dbReference type="InterPro" id="IPR041492">
    <property type="entry name" value="HAD_2"/>
</dbReference>
<comment type="similarity">
    <text evidence="1">Belongs to the HAD-like hydrolase superfamily.</text>
</comment>
<dbReference type="PANTHER" id="PTHR18901">
    <property type="entry name" value="2-DEOXYGLUCOSE-6-PHOSPHATE PHOSPHATASE 2"/>
    <property type="match status" value="1"/>
</dbReference>
<keyword evidence="3" id="KW-1185">Reference proteome</keyword>
<dbReference type="SUPFAM" id="SSF56784">
    <property type="entry name" value="HAD-like"/>
    <property type="match status" value="1"/>
</dbReference>
<protein>
    <submittedName>
        <fullName evidence="2">HAD family hydrolase</fullName>
    </submittedName>
</protein>
<evidence type="ECO:0000256" key="1">
    <source>
        <dbReference type="ARBA" id="ARBA00007958"/>
    </source>
</evidence>
<dbReference type="Gene3D" id="3.40.50.1000">
    <property type="entry name" value="HAD superfamily/HAD-like"/>
    <property type="match status" value="1"/>
</dbReference>
<name>A0ABD5NRA4_9EURY</name>
<dbReference type="GeneID" id="73902501"/>
<dbReference type="EMBL" id="JBHSAQ010000010">
    <property type="protein sequence ID" value="MFC3959225.1"/>
    <property type="molecule type" value="Genomic_DNA"/>
</dbReference>
<dbReference type="InterPro" id="IPR023198">
    <property type="entry name" value="PGP-like_dom2"/>
</dbReference>
<dbReference type="InterPro" id="IPR036412">
    <property type="entry name" value="HAD-like_sf"/>
</dbReference>
<sequence>MTAVLFDMDGVLVDSEDYWVDFEEDDLLPDAVPHVYVDLNETSGMNFREIYDYLDAEYGTAISRDEWIDRFDEMAREVYTDRVALLPGLRDLLTDLREGGVTVAVVSSSPHDWIDLVLDRFALVDAFDAVISADDVDGASKPAPDVYEYAAERVGEEQSACVAVEDSANGIEAADRAGMTVVAYRIPAHGEIDYSRADAVVDEPAALRETIRDRTESDRL</sequence>
<dbReference type="PRINTS" id="PR00413">
    <property type="entry name" value="HADHALOGNASE"/>
</dbReference>
<dbReference type="RefSeq" id="WP_256533380.1">
    <property type="nucleotide sequence ID" value="NZ_CP101824.1"/>
</dbReference>
<dbReference type="InterPro" id="IPR006439">
    <property type="entry name" value="HAD-SF_hydro_IA"/>
</dbReference>
<reference evidence="2 3" key="1">
    <citation type="journal article" date="2019" name="Int. J. Syst. Evol. Microbiol.">
        <title>The Global Catalogue of Microorganisms (GCM) 10K type strain sequencing project: providing services to taxonomists for standard genome sequencing and annotation.</title>
        <authorList>
            <consortium name="The Broad Institute Genomics Platform"/>
            <consortium name="The Broad Institute Genome Sequencing Center for Infectious Disease"/>
            <person name="Wu L."/>
            <person name="Ma J."/>
        </authorList>
    </citation>
    <scope>NUCLEOTIDE SEQUENCE [LARGE SCALE GENOMIC DNA]</scope>
    <source>
        <strain evidence="2 3">IBRC-M 10256</strain>
    </source>
</reference>
<dbReference type="PANTHER" id="PTHR18901:SF38">
    <property type="entry name" value="PSEUDOURIDINE-5'-PHOSPHATASE"/>
    <property type="match status" value="1"/>
</dbReference>
<proteinExistence type="inferred from homology"/>
<evidence type="ECO:0000313" key="3">
    <source>
        <dbReference type="Proteomes" id="UP001595846"/>
    </source>
</evidence>
<accession>A0ABD5NRA4</accession>
<dbReference type="Pfam" id="PF13419">
    <property type="entry name" value="HAD_2"/>
    <property type="match status" value="1"/>
</dbReference>
<dbReference type="NCBIfam" id="TIGR01509">
    <property type="entry name" value="HAD-SF-IA-v3"/>
    <property type="match status" value="1"/>
</dbReference>
<organism evidence="2 3">
    <name type="scientific">Halovivax cerinus</name>
    <dbReference type="NCBI Taxonomy" id="1487865"/>
    <lineage>
        <taxon>Archaea</taxon>
        <taxon>Methanobacteriati</taxon>
        <taxon>Methanobacteriota</taxon>
        <taxon>Stenosarchaea group</taxon>
        <taxon>Halobacteria</taxon>
        <taxon>Halobacteriales</taxon>
        <taxon>Natrialbaceae</taxon>
        <taxon>Halovivax</taxon>
    </lineage>
</organism>
<keyword evidence="2" id="KW-0378">Hydrolase</keyword>
<dbReference type="SFLD" id="SFLDS00003">
    <property type="entry name" value="Haloacid_Dehalogenase"/>
    <property type="match status" value="1"/>
</dbReference>
<dbReference type="Proteomes" id="UP001595846">
    <property type="component" value="Unassembled WGS sequence"/>
</dbReference>
<comment type="caution">
    <text evidence="2">The sequence shown here is derived from an EMBL/GenBank/DDBJ whole genome shotgun (WGS) entry which is preliminary data.</text>
</comment>